<evidence type="ECO:0000256" key="2">
    <source>
        <dbReference type="ARBA" id="ARBA00022692"/>
    </source>
</evidence>
<evidence type="ECO:0000313" key="6">
    <source>
        <dbReference type="EMBL" id="MBE5728386.1"/>
    </source>
</evidence>
<dbReference type="AlphaFoldDB" id="A0A8T3UUW6"/>
<organism evidence="6 7">
    <name type="scientific">Candidatus Acidifodinimicrobium mancum</name>
    <dbReference type="NCBI Taxonomy" id="2898728"/>
    <lineage>
        <taxon>Archaea</taxon>
        <taxon>Candidatus Parvarchaeota</taxon>
        <taxon>Candidatus Acidifodinimicrobiaceae</taxon>
        <taxon>Candidatus Acidifodinimicrobium</taxon>
    </lineage>
</organism>
<protein>
    <submittedName>
        <fullName evidence="6">DUF106 domain-containing protein</fullName>
    </submittedName>
</protein>
<name>A0A8T3UUW6_9ARCH</name>
<dbReference type="Proteomes" id="UP000718571">
    <property type="component" value="Unassembled WGS sequence"/>
</dbReference>
<dbReference type="EMBL" id="JADFAR010000009">
    <property type="protein sequence ID" value="MBE5728386.1"/>
    <property type="molecule type" value="Genomic_DNA"/>
</dbReference>
<evidence type="ECO:0000256" key="3">
    <source>
        <dbReference type="ARBA" id="ARBA00022989"/>
    </source>
</evidence>
<dbReference type="PANTHER" id="PTHR42198:SF1">
    <property type="entry name" value="INTEGRAL MEMBRANE PROTEIN"/>
    <property type="match status" value="1"/>
</dbReference>
<feature type="transmembrane region" description="Helical" evidence="5">
    <location>
        <begin position="212"/>
        <end position="231"/>
    </location>
</feature>
<comment type="caution">
    <text evidence="6">The sequence shown here is derived from an EMBL/GenBank/DDBJ whole genome shotgun (WGS) entry which is preliminary data.</text>
</comment>
<dbReference type="PANTHER" id="PTHR42198">
    <property type="entry name" value="INTEGRAL MEMBRANE PROTEIN"/>
    <property type="match status" value="1"/>
</dbReference>
<dbReference type="Pfam" id="PF01956">
    <property type="entry name" value="EMC3_TMCO1"/>
    <property type="match status" value="1"/>
</dbReference>
<gene>
    <name evidence="6" type="ORF">IHE51_00820</name>
</gene>
<keyword evidence="2 5" id="KW-0812">Transmembrane</keyword>
<evidence type="ECO:0000313" key="7">
    <source>
        <dbReference type="Proteomes" id="UP000718571"/>
    </source>
</evidence>
<comment type="subcellular location">
    <subcellularLocation>
        <location evidence="1">Membrane</location>
        <topology evidence="1">Multi-pass membrane protein</topology>
    </subcellularLocation>
</comment>
<dbReference type="GO" id="GO:0016020">
    <property type="term" value="C:membrane"/>
    <property type="evidence" value="ECO:0007669"/>
    <property type="project" value="UniProtKB-SubCell"/>
</dbReference>
<sequence length="238" mass="26576">MLLEAWVVIIMGIVVGVAGQLSYLFLVDQNLIKDLKIKMKELQVQLKGKSRTDPDYMELQNQLLRHNATMMKHTMKPTYVTFVPFLIIFLLLEFYVSTVPVAIGQPLPLSISGSFNGSISSLSNCIKLNGGYNATMRVVNSESFSSVVSSSDCNVMLLTSNRTYNISLTGLIGSRSSKVYTLGPAKLSFTPDTLVITSLPFSIPFIGNQLNWFWAYFILSLVSSLVLRQILVHYKLIY</sequence>
<evidence type="ECO:0000256" key="1">
    <source>
        <dbReference type="ARBA" id="ARBA00004141"/>
    </source>
</evidence>
<proteinExistence type="predicted"/>
<dbReference type="InterPro" id="IPR002809">
    <property type="entry name" value="EMC3/TMCO1"/>
</dbReference>
<feature type="transmembrane region" description="Helical" evidence="5">
    <location>
        <begin position="79"/>
        <end position="103"/>
    </location>
</feature>
<keyword evidence="3 5" id="KW-1133">Transmembrane helix</keyword>
<feature type="transmembrane region" description="Helical" evidence="5">
    <location>
        <begin position="6"/>
        <end position="26"/>
    </location>
</feature>
<dbReference type="InterPro" id="IPR038978">
    <property type="entry name" value="MJ0935"/>
</dbReference>
<keyword evidence="4 5" id="KW-0472">Membrane</keyword>
<reference evidence="6 7" key="1">
    <citation type="submission" date="2020-09" db="EMBL/GenBank/DDBJ databases">
        <title>Genomic characterization of a novel Parvarchaeota family in acid mine drainage sediments.</title>
        <authorList>
            <person name="Luo Z.-H."/>
        </authorList>
    </citation>
    <scope>NUCLEOTIDE SEQUENCE [LARGE SCALE GENOMIC DNA]</scope>
    <source>
        <strain evidence="6">MAS1_bins.189</strain>
    </source>
</reference>
<accession>A0A8T3UUW6</accession>
<evidence type="ECO:0000256" key="4">
    <source>
        <dbReference type="ARBA" id="ARBA00023136"/>
    </source>
</evidence>
<evidence type="ECO:0000256" key="5">
    <source>
        <dbReference type="SAM" id="Phobius"/>
    </source>
</evidence>